<feature type="transmembrane region" description="Helical" evidence="1">
    <location>
        <begin position="120"/>
        <end position="139"/>
    </location>
</feature>
<feature type="transmembrane region" description="Helical" evidence="1">
    <location>
        <begin position="146"/>
        <end position="165"/>
    </location>
</feature>
<dbReference type="Proteomes" id="UP000823935">
    <property type="component" value="Unassembled WGS sequence"/>
</dbReference>
<reference evidence="2" key="2">
    <citation type="journal article" date="2021" name="PeerJ">
        <title>Extensive microbial diversity within the chicken gut microbiome revealed by metagenomics and culture.</title>
        <authorList>
            <person name="Gilroy R."/>
            <person name="Ravi A."/>
            <person name="Getino M."/>
            <person name="Pursley I."/>
            <person name="Horton D.L."/>
            <person name="Alikhan N.F."/>
            <person name="Baker D."/>
            <person name="Gharbi K."/>
            <person name="Hall N."/>
            <person name="Watson M."/>
            <person name="Adriaenssens E.M."/>
            <person name="Foster-Nyarko E."/>
            <person name="Jarju S."/>
            <person name="Secka A."/>
            <person name="Antonio M."/>
            <person name="Oren A."/>
            <person name="Chaudhuri R.R."/>
            <person name="La Ragione R."/>
            <person name="Hildebrand F."/>
            <person name="Pallen M.J."/>
        </authorList>
    </citation>
    <scope>NUCLEOTIDE SEQUENCE</scope>
    <source>
        <strain evidence="2">CHK190-19873</strain>
    </source>
</reference>
<sequence length="213" mass="23602">MLKKLKGEIKIAGANFFLVSGAFAAFLTALAILAGDLMDYSAVGFEVLFPFYTAMAASEWGKTRADRNFPVIAAQSPSMFSWVFLRWLAIFAATGLLAVCCMLVSGVFRQEGSVWEMLLFYFPTAFFFSSLCALAGILWSREHVAALAGGLLWLTALFTRGLLRFPGVEYVYPFLQFAGDQNRVLVWNKGILTAAGLLTWGGIWLKCRKGLWF</sequence>
<evidence type="ECO:0000313" key="2">
    <source>
        <dbReference type="EMBL" id="HIS32073.1"/>
    </source>
</evidence>
<keyword evidence="1" id="KW-0812">Transmembrane</keyword>
<comment type="caution">
    <text evidence="2">The sequence shown here is derived from an EMBL/GenBank/DDBJ whole genome shotgun (WGS) entry which is preliminary data.</text>
</comment>
<protein>
    <recommendedName>
        <fullName evidence="4">ABC-2 family transporter protein</fullName>
    </recommendedName>
</protein>
<proteinExistence type="predicted"/>
<feature type="transmembrane region" description="Helical" evidence="1">
    <location>
        <begin position="12"/>
        <end position="34"/>
    </location>
</feature>
<reference evidence="2" key="1">
    <citation type="submission" date="2020-10" db="EMBL/GenBank/DDBJ databases">
        <authorList>
            <person name="Gilroy R."/>
        </authorList>
    </citation>
    <scope>NUCLEOTIDE SEQUENCE</scope>
    <source>
        <strain evidence="2">CHK190-19873</strain>
    </source>
</reference>
<evidence type="ECO:0000313" key="3">
    <source>
        <dbReference type="Proteomes" id="UP000823935"/>
    </source>
</evidence>
<evidence type="ECO:0008006" key="4">
    <source>
        <dbReference type="Google" id="ProtNLM"/>
    </source>
</evidence>
<feature type="transmembrane region" description="Helical" evidence="1">
    <location>
        <begin position="82"/>
        <end position="108"/>
    </location>
</feature>
<dbReference type="AlphaFoldDB" id="A0A9D1JKT8"/>
<evidence type="ECO:0000256" key="1">
    <source>
        <dbReference type="SAM" id="Phobius"/>
    </source>
</evidence>
<dbReference type="EMBL" id="DVIQ01000069">
    <property type="protein sequence ID" value="HIS32073.1"/>
    <property type="molecule type" value="Genomic_DNA"/>
</dbReference>
<name>A0A9D1JKT8_9FIRM</name>
<feature type="transmembrane region" description="Helical" evidence="1">
    <location>
        <begin position="185"/>
        <end position="205"/>
    </location>
</feature>
<keyword evidence="1" id="KW-0472">Membrane</keyword>
<keyword evidence="1" id="KW-1133">Transmembrane helix</keyword>
<organism evidence="2 3">
    <name type="scientific">Candidatus Limivivens intestinipullorum</name>
    <dbReference type="NCBI Taxonomy" id="2840858"/>
    <lineage>
        <taxon>Bacteria</taxon>
        <taxon>Bacillati</taxon>
        <taxon>Bacillota</taxon>
        <taxon>Clostridia</taxon>
        <taxon>Lachnospirales</taxon>
        <taxon>Lachnospiraceae</taxon>
        <taxon>Lachnospiraceae incertae sedis</taxon>
        <taxon>Candidatus Limivivens</taxon>
    </lineage>
</organism>
<gene>
    <name evidence="2" type="ORF">IAB44_11085</name>
</gene>
<accession>A0A9D1JKT8</accession>